<feature type="transmembrane region" description="Helical" evidence="5">
    <location>
        <begin position="237"/>
        <end position="259"/>
    </location>
</feature>
<evidence type="ECO:0000259" key="6">
    <source>
        <dbReference type="Pfam" id="PF25954"/>
    </source>
</evidence>
<feature type="transmembrane region" description="Helical" evidence="5">
    <location>
        <begin position="424"/>
        <end position="444"/>
    </location>
</feature>
<keyword evidence="2 3" id="KW-0175">Coiled coil</keyword>
<dbReference type="GO" id="GO:0030313">
    <property type="term" value="C:cell envelope"/>
    <property type="evidence" value="ECO:0007669"/>
    <property type="project" value="UniProtKB-SubCell"/>
</dbReference>
<accession>A0A1H2DNS4</accession>
<feature type="compositionally biased region" description="Basic and acidic residues" evidence="4">
    <location>
        <begin position="93"/>
        <end position="108"/>
    </location>
</feature>
<dbReference type="PANTHER" id="PTHR32347:SF23">
    <property type="entry name" value="BLL5650 PROTEIN"/>
    <property type="match status" value="1"/>
</dbReference>
<sequence>MNKLFRNDVTISPDKNGGLLVQHPSISEKFSFTPEEAFLIKELKKPYNIRVLLIKYNAKFKENKTTNFISEFVARLDSLGLLQDNESSPSPDMGEKKETEDSREEYTHSKINSTRLNHWSFFSPQKIIDSVVRIFGFFRFFHGISVLIFCIALYCLFYNLHLFKSDLAKVSSILPLFKQLMFTLFTVNLFSQVFKGCIARYYGIQTPSFGIILAYGIIPRFDVWIDIPEQTSQRIKLWLTASAILSRIILFNIGIMVWILTRSTGTNLSVFGAALALFSIFSLLFIVNPFFNGDGYRFITLYYNMTNIREKAIRSIKNRLFSTPEVIARHTEDRLALKIYGLFSLLFIVSVVAFIGFSLGHWLEEHYRGLGMVLLFLITVYLIVRFRYLSQARKKRTAGIFPEKNTPGTTYAYRQKPPKKNRSILMRLVLIAAFIWCLILPYQYKAGGTAVITPVHHQKIYSENKGIVKKVYFNGGEWLEKGTMIAEMENYRYQNDVDVTRQAIGKIQEEINILLTTPSKEEVELARQELMTSKMTLTHSEDDYKRLKALYKANAVSYVDYLTTQKKKELNQQQVLEKEANLRWVEHQVNSHKIESMKKELAMLESELKFVETKLEKTRLRMPNKGKLITMNLKNSENKFLDDGQFFAEIEDSSRVQIEIQVPELEASYVSIGDPMVFKAQLYPDRIIHGKITSIHPVMTSTDVGNMLKVVSVVPNDNFVLKTGMTGYAKIEGKSMLVIQAFTRSLINFFLIEFWSWLP</sequence>
<comment type="subcellular location">
    <subcellularLocation>
        <location evidence="1">Cell envelope</location>
    </subcellularLocation>
</comment>
<dbReference type="InterPro" id="IPR050465">
    <property type="entry name" value="UPF0194_transport"/>
</dbReference>
<protein>
    <submittedName>
        <fullName evidence="7">Multidrug resistance efflux pump</fullName>
    </submittedName>
</protein>
<dbReference type="RefSeq" id="WP_092229647.1">
    <property type="nucleotide sequence ID" value="NZ_FNLL01000001.1"/>
</dbReference>
<evidence type="ECO:0000256" key="2">
    <source>
        <dbReference type="ARBA" id="ARBA00023054"/>
    </source>
</evidence>
<keyword evidence="5" id="KW-0472">Membrane</keyword>
<organism evidence="7 8">
    <name type="scientific">Desulfobacula phenolica</name>
    <dbReference type="NCBI Taxonomy" id="90732"/>
    <lineage>
        <taxon>Bacteria</taxon>
        <taxon>Pseudomonadati</taxon>
        <taxon>Thermodesulfobacteriota</taxon>
        <taxon>Desulfobacteria</taxon>
        <taxon>Desulfobacterales</taxon>
        <taxon>Desulfobacteraceae</taxon>
        <taxon>Desulfobacula</taxon>
    </lineage>
</organism>
<reference evidence="8" key="1">
    <citation type="submission" date="2016-10" db="EMBL/GenBank/DDBJ databases">
        <authorList>
            <person name="Varghese N."/>
            <person name="Submissions S."/>
        </authorList>
    </citation>
    <scope>NUCLEOTIDE SEQUENCE [LARGE SCALE GENOMIC DNA]</scope>
    <source>
        <strain evidence="8">DSM 3384</strain>
    </source>
</reference>
<keyword evidence="8" id="KW-1185">Reference proteome</keyword>
<dbReference type="AlphaFoldDB" id="A0A1H2DNS4"/>
<feature type="coiled-coil region" evidence="3">
    <location>
        <begin position="594"/>
        <end position="621"/>
    </location>
</feature>
<feature type="transmembrane region" description="Helical" evidence="5">
    <location>
        <begin position="208"/>
        <end position="225"/>
    </location>
</feature>
<feature type="transmembrane region" description="Helical" evidence="5">
    <location>
        <begin position="271"/>
        <end position="291"/>
    </location>
</feature>
<dbReference type="Pfam" id="PF25954">
    <property type="entry name" value="Beta-barrel_RND_2"/>
    <property type="match status" value="1"/>
</dbReference>
<dbReference type="PANTHER" id="PTHR32347">
    <property type="entry name" value="EFFLUX SYSTEM COMPONENT YKNX-RELATED"/>
    <property type="match status" value="1"/>
</dbReference>
<feature type="transmembrane region" description="Helical" evidence="5">
    <location>
        <begin position="339"/>
        <end position="363"/>
    </location>
</feature>
<feature type="transmembrane region" description="Helical" evidence="5">
    <location>
        <begin position="369"/>
        <end position="388"/>
    </location>
</feature>
<evidence type="ECO:0000313" key="8">
    <source>
        <dbReference type="Proteomes" id="UP000199608"/>
    </source>
</evidence>
<dbReference type="Proteomes" id="UP000199608">
    <property type="component" value="Unassembled WGS sequence"/>
</dbReference>
<feature type="transmembrane region" description="Helical" evidence="5">
    <location>
        <begin position="180"/>
        <end position="202"/>
    </location>
</feature>
<gene>
    <name evidence="7" type="ORF">SAMN04487931_101255</name>
</gene>
<dbReference type="EMBL" id="FNLL01000001">
    <property type="protein sequence ID" value="SDT84446.1"/>
    <property type="molecule type" value="Genomic_DNA"/>
</dbReference>
<keyword evidence="5" id="KW-0812">Transmembrane</keyword>
<evidence type="ECO:0000256" key="4">
    <source>
        <dbReference type="SAM" id="MobiDB-lite"/>
    </source>
</evidence>
<evidence type="ECO:0000256" key="1">
    <source>
        <dbReference type="ARBA" id="ARBA00004196"/>
    </source>
</evidence>
<name>A0A1H2DNS4_9BACT</name>
<proteinExistence type="predicted"/>
<feature type="region of interest" description="Disordered" evidence="4">
    <location>
        <begin position="83"/>
        <end position="108"/>
    </location>
</feature>
<evidence type="ECO:0000256" key="3">
    <source>
        <dbReference type="SAM" id="Coils"/>
    </source>
</evidence>
<feature type="domain" description="CusB-like beta-barrel" evidence="6">
    <location>
        <begin position="658"/>
        <end position="734"/>
    </location>
</feature>
<evidence type="ECO:0000256" key="5">
    <source>
        <dbReference type="SAM" id="Phobius"/>
    </source>
</evidence>
<dbReference type="InterPro" id="IPR058792">
    <property type="entry name" value="Beta-barrel_RND_2"/>
</dbReference>
<feature type="transmembrane region" description="Helical" evidence="5">
    <location>
        <begin position="140"/>
        <end position="160"/>
    </location>
</feature>
<keyword evidence="5" id="KW-1133">Transmembrane helix</keyword>
<dbReference type="Gene3D" id="2.40.30.170">
    <property type="match status" value="1"/>
</dbReference>
<evidence type="ECO:0000313" key="7">
    <source>
        <dbReference type="EMBL" id="SDT84446.1"/>
    </source>
</evidence>